<name>A0ABP0IYV0_9DINO</name>
<proteinExistence type="inferred from homology"/>
<feature type="domain" description="Tubulin/FtsZ GTPase" evidence="5">
    <location>
        <begin position="4"/>
        <end position="134"/>
    </location>
</feature>
<keyword evidence="4" id="KW-0342">GTP-binding</keyword>
<evidence type="ECO:0000256" key="2">
    <source>
        <dbReference type="ARBA" id="ARBA00022701"/>
    </source>
</evidence>
<dbReference type="PANTHER" id="PTHR11588">
    <property type="entry name" value="TUBULIN"/>
    <property type="match status" value="1"/>
</dbReference>
<accession>A0ABP0IYV0</accession>
<sequence length="520" mass="58079">MATVTLQLGQCGNQLGAELFSRLYLEAAAQVSPDRYESIGKPFFREAQPKTAGSETKAQATARAVLVDTEPRVVQQCLEVLRPWRYSPQQAVYHAGGAANNWACGYNIHGPSLQEKVLERVQHEVEKCDYLGGFLDCWERCQIGGDCAWCGGGQACCRKNSTLDPPECHGVVDWPTDRHHTCVTPMNDVPVKHEGQDCWEFCEGKGNCNWCGLGNACCRYGDEFTPPECRAVIYYSSKEHHVCVKPSFPRPMTLPGRPRVKEKECRPGLVMGPFGCLPASKPQLVTFYAYRLGDGSWTNANLGSIGAVMYSLHTKILGCPRYHGIDRIHRLKVTMKNTEEMFRQQHHEFGPLHHFRNGQCVSSFCNQTFQQFGYTVGCAETSTGGSYPSQSHSAWYSLPGPCPNLPNEQKTETCKRDLAGGECAEPTGSLNCTFHLEYAGNVSLDELSGRNTSTSLKDWCAAGHVEYDPSTDRGVGMDFWNGLTNGSRGKERMYKLSYLFWKKYPNFPKLLPEPCTRRTR</sequence>
<gene>
    <name evidence="6" type="ORF">SCF082_LOCUS9381</name>
</gene>
<dbReference type="Gene3D" id="3.40.50.1440">
    <property type="entry name" value="Tubulin/FtsZ, GTPase domain"/>
    <property type="match status" value="1"/>
</dbReference>
<comment type="similarity">
    <text evidence="1">Belongs to the tubulin family.</text>
</comment>
<keyword evidence="3" id="KW-0547">Nucleotide-binding</keyword>
<evidence type="ECO:0000313" key="7">
    <source>
        <dbReference type="Proteomes" id="UP001642464"/>
    </source>
</evidence>
<evidence type="ECO:0000313" key="6">
    <source>
        <dbReference type="EMBL" id="CAK9007262.1"/>
    </source>
</evidence>
<evidence type="ECO:0000259" key="5">
    <source>
        <dbReference type="Pfam" id="PF00091"/>
    </source>
</evidence>
<evidence type="ECO:0000256" key="3">
    <source>
        <dbReference type="ARBA" id="ARBA00022741"/>
    </source>
</evidence>
<dbReference type="InterPro" id="IPR036525">
    <property type="entry name" value="Tubulin/FtsZ_GTPase_sf"/>
</dbReference>
<reference evidence="6 7" key="1">
    <citation type="submission" date="2024-02" db="EMBL/GenBank/DDBJ databases">
        <authorList>
            <person name="Chen Y."/>
            <person name="Shah S."/>
            <person name="Dougan E. K."/>
            <person name="Thang M."/>
            <person name="Chan C."/>
        </authorList>
    </citation>
    <scope>NUCLEOTIDE SEQUENCE [LARGE SCALE GENOMIC DNA]</scope>
</reference>
<evidence type="ECO:0000256" key="4">
    <source>
        <dbReference type="ARBA" id="ARBA00023134"/>
    </source>
</evidence>
<dbReference type="InterPro" id="IPR003008">
    <property type="entry name" value="Tubulin_FtsZ_GTPase"/>
</dbReference>
<dbReference type="Pfam" id="PF00091">
    <property type="entry name" value="Tubulin"/>
    <property type="match status" value="1"/>
</dbReference>
<dbReference type="InterPro" id="IPR000217">
    <property type="entry name" value="Tubulin"/>
</dbReference>
<dbReference type="EMBL" id="CAXAMM010005446">
    <property type="protein sequence ID" value="CAK9007262.1"/>
    <property type="molecule type" value="Genomic_DNA"/>
</dbReference>
<organism evidence="6 7">
    <name type="scientific">Durusdinium trenchii</name>
    <dbReference type="NCBI Taxonomy" id="1381693"/>
    <lineage>
        <taxon>Eukaryota</taxon>
        <taxon>Sar</taxon>
        <taxon>Alveolata</taxon>
        <taxon>Dinophyceae</taxon>
        <taxon>Suessiales</taxon>
        <taxon>Symbiodiniaceae</taxon>
        <taxon>Durusdinium</taxon>
    </lineage>
</organism>
<keyword evidence="2" id="KW-0493">Microtubule</keyword>
<evidence type="ECO:0000256" key="1">
    <source>
        <dbReference type="ARBA" id="ARBA00009636"/>
    </source>
</evidence>
<keyword evidence="7" id="KW-1185">Reference proteome</keyword>
<dbReference type="SUPFAM" id="SSF52490">
    <property type="entry name" value="Tubulin nucleotide-binding domain-like"/>
    <property type="match status" value="1"/>
</dbReference>
<dbReference type="PRINTS" id="PR01161">
    <property type="entry name" value="TUBULIN"/>
</dbReference>
<dbReference type="Proteomes" id="UP001642464">
    <property type="component" value="Unassembled WGS sequence"/>
</dbReference>
<comment type="caution">
    <text evidence="6">The sequence shown here is derived from an EMBL/GenBank/DDBJ whole genome shotgun (WGS) entry which is preliminary data.</text>
</comment>
<protein>
    <submittedName>
        <fullName evidence="6">Tubulin delta chain (Delta-tubulin)</fullName>
    </submittedName>
</protein>